<dbReference type="Gene3D" id="1.10.1060.10">
    <property type="entry name" value="Alpha-helical ferredoxin"/>
    <property type="match status" value="1"/>
</dbReference>
<keyword evidence="2" id="KW-0004">4Fe-4S</keyword>
<evidence type="ECO:0000313" key="10">
    <source>
        <dbReference type="Proteomes" id="UP000255367"/>
    </source>
</evidence>
<dbReference type="Proteomes" id="UP000255367">
    <property type="component" value="Unassembled WGS sequence"/>
</dbReference>
<feature type="domain" description="4Fe-4S ferredoxin-type" evidence="8">
    <location>
        <begin position="303"/>
        <end position="334"/>
    </location>
</feature>
<evidence type="ECO:0000256" key="5">
    <source>
        <dbReference type="ARBA" id="ARBA00022982"/>
    </source>
</evidence>
<protein>
    <submittedName>
        <fullName evidence="9">Lactate utilization protein B</fullName>
    </submittedName>
</protein>
<sequence>MAILYDQRPFKTRVADVLANDFKVKAIQKAQDVFYAKRKALVDQVPEWEEFRDEAAELRDHVLSNLDYYLNQFAENATKAGAKVHFARDAKEANDYVLQVVREKNAKMVVKGKTMVSEEISLNEALMNAGVEVNETDLAEFILQTADWNPPSHIVVPALHFARERIRETFHDKLGYEGTEDPEEMTRFVRKRIRDRFLRADIGFTGCNFAVAETGSITIVSNEGNGRMSSSMPKTMICLMGMERIVPDFAGLDVMMELLIRSSVGAKISNYFSMITGPAKAGEADGPEELHIVIIDNGRSNILGGEFNSMLRCIRCGACMNICPVYRHITGHAYGSIYPGPMGAVLTPLLVGYEKAGDLPYASTLCGECWEHCPVKIPLHELLLKHRVNIADKAHLRPAAEEAIFKTVATVFSNSFLFDYGTKLGAIGMKLMSKNGQMADWTKLLPVVGGWVKAKDMNTLKLKKFRDVYAEYEARKKRK</sequence>
<dbReference type="InterPro" id="IPR003741">
    <property type="entry name" value="LUD_dom"/>
</dbReference>
<dbReference type="NCBIfam" id="TIGR00273">
    <property type="entry name" value="LutB/LldF family L-lactate oxidation iron-sulfur protein"/>
    <property type="match status" value="1"/>
</dbReference>
<dbReference type="RefSeq" id="WP_115310762.1">
    <property type="nucleotide sequence ID" value="NZ_UHIO01000001.1"/>
</dbReference>
<dbReference type="Pfam" id="PF02589">
    <property type="entry name" value="LUD_dom"/>
    <property type="match status" value="1"/>
</dbReference>
<dbReference type="InterPro" id="IPR004452">
    <property type="entry name" value="LutB/LldF"/>
</dbReference>
<keyword evidence="4" id="KW-0677">Repeat</keyword>
<name>A0A380NNW0_9FIRM</name>
<dbReference type="InterPro" id="IPR024185">
    <property type="entry name" value="FTHF_cligase-like_sf"/>
</dbReference>
<dbReference type="PROSITE" id="PS00198">
    <property type="entry name" value="4FE4S_FER_1"/>
    <property type="match status" value="1"/>
</dbReference>
<gene>
    <name evidence="9" type="primary">lutB</name>
    <name evidence="9" type="ORF">NCTC12020_01655</name>
</gene>
<proteinExistence type="predicted"/>
<dbReference type="SUPFAM" id="SSF46548">
    <property type="entry name" value="alpha-helical ferredoxin"/>
    <property type="match status" value="1"/>
</dbReference>
<evidence type="ECO:0000256" key="3">
    <source>
        <dbReference type="ARBA" id="ARBA00022723"/>
    </source>
</evidence>
<reference evidence="9 10" key="1">
    <citation type="submission" date="2018-06" db="EMBL/GenBank/DDBJ databases">
        <authorList>
            <consortium name="Pathogen Informatics"/>
            <person name="Doyle S."/>
        </authorList>
    </citation>
    <scope>NUCLEOTIDE SEQUENCE [LARGE SCALE GENOMIC DNA]</scope>
    <source>
        <strain evidence="9 10">NCTC12020</strain>
    </source>
</reference>
<dbReference type="PROSITE" id="PS51379">
    <property type="entry name" value="4FE4S_FER_2"/>
    <property type="match status" value="1"/>
</dbReference>
<dbReference type="InterPro" id="IPR017896">
    <property type="entry name" value="4Fe4S_Fe-S-bd"/>
</dbReference>
<dbReference type="InterPro" id="IPR009051">
    <property type="entry name" value="Helical_ferredxn"/>
</dbReference>
<evidence type="ECO:0000256" key="1">
    <source>
        <dbReference type="ARBA" id="ARBA00022448"/>
    </source>
</evidence>
<evidence type="ECO:0000259" key="8">
    <source>
        <dbReference type="PROSITE" id="PS51379"/>
    </source>
</evidence>
<dbReference type="PANTHER" id="PTHR47153:SF2">
    <property type="entry name" value="LACTATE UTILIZATION PROTEIN B"/>
    <property type="match status" value="1"/>
</dbReference>
<keyword evidence="6" id="KW-0408">Iron</keyword>
<keyword evidence="3" id="KW-0479">Metal-binding</keyword>
<dbReference type="InterPro" id="IPR017900">
    <property type="entry name" value="4Fe4S_Fe_S_CS"/>
</dbReference>
<dbReference type="EMBL" id="UHIO01000001">
    <property type="protein sequence ID" value="SUP44429.1"/>
    <property type="molecule type" value="Genomic_DNA"/>
</dbReference>
<accession>A0A380NNW0</accession>
<dbReference type="Pfam" id="PF13183">
    <property type="entry name" value="Fer4_8"/>
    <property type="match status" value="1"/>
</dbReference>
<keyword evidence="1" id="KW-0813">Transport</keyword>
<dbReference type="SUPFAM" id="SSF100950">
    <property type="entry name" value="NagB/RpiA/CoA transferase-like"/>
    <property type="match status" value="1"/>
</dbReference>
<evidence type="ECO:0000256" key="7">
    <source>
        <dbReference type="ARBA" id="ARBA00023014"/>
    </source>
</evidence>
<dbReference type="InterPro" id="IPR037171">
    <property type="entry name" value="NagB/RpiA_transferase-like"/>
</dbReference>
<evidence type="ECO:0000256" key="6">
    <source>
        <dbReference type="ARBA" id="ARBA00023004"/>
    </source>
</evidence>
<evidence type="ECO:0000256" key="2">
    <source>
        <dbReference type="ARBA" id="ARBA00022485"/>
    </source>
</evidence>
<dbReference type="Gene3D" id="3.40.50.10420">
    <property type="entry name" value="NagB/RpiA/CoA transferase-like"/>
    <property type="match status" value="1"/>
</dbReference>
<dbReference type="AlphaFoldDB" id="A0A380NNW0"/>
<dbReference type="GO" id="GO:0006089">
    <property type="term" value="P:lactate metabolic process"/>
    <property type="evidence" value="ECO:0007669"/>
    <property type="project" value="InterPro"/>
</dbReference>
<keyword evidence="7" id="KW-0411">Iron-sulfur</keyword>
<evidence type="ECO:0000256" key="4">
    <source>
        <dbReference type="ARBA" id="ARBA00022737"/>
    </source>
</evidence>
<organism evidence="9 10">
    <name type="scientific">Veillonella criceti</name>
    <dbReference type="NCBI Taxonomy" id="103891"/>
    <lineage>
        <taxon>Bacteria</taxon>
        <taxon>Bacillati</taxon>
        <taxon>Bacillota</taxon>
        <taxon>Negativicutes</taxon>
        <taxon>Veillonellales</taxon>
        <taxon>Veillonellaceae</taxon>
        <taxon>Veillonella</taxon>
    </lineage>
</organism>
<keyword evidence="5" id="KW-0249">Electron transport</keyword>
<dbReference type="GO" id="GO:0046872">
    <property type="term" value="F:metal ion binding"/>
    <property type="evidence" value="ECO:0007669"/>
    <property type="project" value="UniProtKB-KW"/>
</dbReference>
<keyword evidence="10" id="KW-1185">Reference proteome</keyword>
<evidence type="ECO:0000313" key="9">
    <source>
        <dbReference type="EMBL" id="SUP44429.1"/>
    </source>
</evidence>
<dbReference type="OrthoDB" id="5241828at2"/>
<dbReference type="PANTHER" id="PTHR47153">
    <property type="entry name" value="LACTATE UTILIZATION PROTEIN B"/>
    <property type="match status" value="1"/>
</dbReference>
<dbReference type="GO" id="GO:0051539">
    <property type="term" value="F:4 iron, 4 sulfur cluster binding"/>
    <property type="evidence" value="ECO:0007669"/>
    <property type="project" value="UniProtKB-KW"/>
</dbReference>